<evidence type="ECO:0000313" key="1">
    <source>
        <dbReference type="EMBL" id="PKA65153.1"/>
    </source>
</evidence>
<protein>
    <submittedName>
        <fullName evidence="1">Uncharacterized protein</fullName>
    </submittedName>
</protein>
<reference evidence="1 2" key="1">
    <citation type="journal article" date="2017" name="Nature">
        <title>The Apostasia genome and the evolution of orchids.</title>
        <authorList>
            <person name="Zhang G.Q."/>
            <person name="Liu K.W."/>
            <person name="Li Z."/>
            <person name="Lohaus R."/>
            <person name="Hsiao Y.Y."/>
            <person name="Niu S.C."/>
            <person name="Wang J.Y."/>
            <person name="Lin Y.C."/>
            <person name="Xu Q."/>
            <person name="Chen L.J."/>
            <person name="Yoshida K."/>
            <person name="Fujiwara S."/>
            <person name="Wang Z.W."/>
            <person name="Zhang Y.Q."/>
            <person name="Mitsuda N."/>
            <person name="Wang M."/>
            <person name="Liu G.H."/>
            <person name="Pecoraro L."/>
            <person name="Huang H.X."/>
            <person name="Xiao X.J."/>
            <person name="Lin M."/>
            <person name="Wu X.Y."/>
            <person name="Wu W.L."/>
            <person name="Chen Y.Y."/>
            <person name="Chang S.B."/>
            <person name="Sakamoto S."/>
            <person name="Ohme-Takagi M."/>
            <person name="Yagi M."/>
            <person name="Zeng S.J."/>
            <person name="Shen C.Y."/>
            <person name="Yeh C.M."/>
            <person name="Luo Y.B."/>
            <person name="Tsai W.C."/>
            <person name="Van de Peer Y."/>
            <person name="Liu Z.J."/>
        </authorList>
    </citation>
    <scope>NUCLEOTIDE SEQUENCE [LARGE SCALE GENOMIC DNA]</scope>
    <source>
        <strain evidence="2">cv. Shenzhen</strain>
        <tissue evidence="1">Stem</tissue>
    </source>
</reference>
<dbReference type="Proteomes" id="UP000236161">
    <property type="component" value="Unassembled WGS sequence"/>
</dbReference>
<sequence length="85" mass="10048">MLSSRTSYFACKITQLERHCIEGDSLKAIKMLQDQDEVLSIIGHKIKKIRKQMENFDNYVFYHVEGNRVADNIDYYALFLDNKEI</sequence>
<dbReference type="AlphaFoldDB" id="A0A2I0BBI0"/>
<keyword evidence="2" id="KW-1185">Reference proteome</keyword>
<dbReference type="EMBL" id="KZ451896">
    <property type="protein sequence ID" value="PKA65153.1"/>
    <property type="molecule type" value="Genomic_DNA"/>
</dbReference>
<name>A0A2I0BBI0_9ASPA</name>
<proteinExistence type="predicted"/>
<accession>A0A2I0BBI0</accession>
<gene>
    <name evidence="1" type="ORF">AXF42_Ash013274</name>
</gene>
<evidence type="ECO:0000313" key="2">
    <source>
        <dbReference type="Proteomes" id="UP000236161"/>
    </source>
</evidence>
<organism evidence="1 2">
    <name type="scientific">Apostasia shenzhenica</name>
    <dbReference type="NCBI Taxonomy" id="1088818"/>
    <lineage>
        <taxon>Eukaryota</taxon>
        <taxon>Viridiplantae</taxon>
        <taxon>Streptophyta</taxon>
        <taxon>Embryophyta</taxon>
        <taxon>Tracheophyta</taxon>
        <taxon>Spermatophyta</taxon>
        <taxon>Magnoliopsida</taxon>
        <taxon>Liliopsida</taxon>
        <taxon>Asparagales</taxon>
        <taxon>Orchidaceae</taxon>
        <taxon>Apostasioideae</taxon>
        <taxon>Apostasia</taxon>
    </lineage>
</organism>